<accession>A0A1Q3E9X8</accession>
<feature type="transmembrane region" description="Helical" evidence="8">
    <location>
        <begin position="185"/>
        <end position="205"/>
    </location>
</feature>
<dbReference type="InterPro" id="IPR030225">
    <property type="entry name" value="SCAP"/>
</dbReference>
<evidence type="ECO:0000256" key="8">
    <source>
        <dbReference type="SAM" id="Phobius"/>
    </source>
</evidence>
<reference evidence="10 11" key="1">
    <citation type="submission" date="2016-08" db="EMBL/GenBank/DDBJ databases">
        <authorList>
            <consortium name="Lentinula edodes genome sequencing consortium"/>
            <person name="Sakamoto Y."/>
            <person name="Nakade K."/>
            <person name="Sato S."/>
            <person name="Yoshida Y."/>
            <person name="Miyazaki K."/>
            <person name="Natsume S."/>
            <person name="Konno N."/>
        </authorList>
    </citation>
    <scope>NUCLEOTIDE SEQUENCE [LARGE SCALE GENOMIC DNA]</scope>
    <source>
        <strain evidence="10 11">NBRC 111202</strain>
    </source>
</reference>
<feature type="domain" description="SSD" evidence="9">
    <location>
        <begin position="112"/>
        <end position="207"/>
    </location>
</feature>
<organism evidence="10 11">
    <name type="scientific">Lentinula edodes</name>
    <name type="common">Shiitake mushroom</name>
    <name type="synonym">Lentinus edodes</name>
    <dbReference type="NCBI Taxonomy" id="5353"/>
    <lineage>
        <taxon>Eukaryota</taxon>
        <taxon>Fungi</taxon>
        <taxon>Dikarya</taxon>
        <taxon>Basidiomycota</taxon>
        <taxon>Agaricomycotina</taxon>
        <taxon>Agaricomycetes</taxon>
        <taxon>Agaricomycetidae</taxon>
        <taxon>Agaricales</taxon>
        <taxon>Marasmiineae</taxon>
        <taxon>Omphalotaceae</taxon>
        <taxon>Lentinula</taxon>
    </lineage>
</organism>
<feature type="transmembrane region" description="Helical" evidence="8">
    <location>
        <begin position="262"/>
        <end position="279"/>
    </location>
</feature>
<dbReference type="GO" id="GO:0045540">
    <property type="term" value="P:regulation of cholesterol biosynthetic process"/>
    <property type="evidence" value="ECO:0007669"/>
    <property type="project" value="TreeGrafter"/>
</dbReference>
<dbReference type="GO" id="GO:0032934">
    <property type="term" value="F:sterol binding"/>
    <property type="evidence" value="ECO:0007669"/>
    <property type="project" value="InterPro"/>
</dbReference>
<dbReference type="PANTHER" id="PTHR46378:SF1">
    <property type="entry name" value="STEROL REGULATORY ELEMENT-BINDING PROTEIN CLEAVAGE-ACTIVATING PROTEIN"/>
    <property type="match status" value="1"/>
</dbReference>
<keyword evidence="6" id="KW-0333">Golgi apparatus</keyword>
<protein>
    <submittedName>
        <fullName evidence="10">Sterol regulatory element binding protein cleavage-activating protein</fullName>
    </submittedName>
</protein>
<evidence type="ECO:0000313" key="10">
    <source>
        <dbReference type="EMBL" id="GAW03904.1"/>
    </source>
</evidence>
<evidence type="ECO:0000256" key="2">
    <source>
        <dbReference type="ARBA" id="ARBA00004394"/>
    </source>
</evidence>
<evidence type="ECO:0000313" key="11">
    <source>
        <dbReference type="Proteomes" id="UP000188533"/>
    </source>
</evidence>
<comment type="subcellular location">
    <subcellularLocation>
        <location evidence="1">Endoplasmic reticulum</location>
    </subcellularLocation>
    <subcellularLocation>
        <location evidence="2">Golgi apparatus membrane</location>
    </subcellularLocation>
</comment>
<dbReference type="GO" id="GO:0032933">
    <property type="term" value="P:SREBP signaling pathway"/>
    <property type="evidence" value="ECO:0007669"/>
    <property type="project" value="InterPro"/>
</dbReference>
<dbReference type="GO" id="GO:0005789">
    <property type="term" value="C:endoplasmic reticulum membrane"/>
    <property type="evidence" value="ECO:0007669"/>
    <property type="project" value="InterPro"/>
</dbReference>
<evidence type="ECO:0000256" key="5">
    <source>
        <dbReference type="ARBA" id="ARBA00022824"/>
    </source>
</evidence>
<dbReference type="Proteomes" id="UP000188533">
    <property type="component" value="Unassembled WGS sequence"/>
</dbReference>
<evidence type="ECO:0000256" key="3">
    <source>
        <dbReference type="ARBA" id="ARBA00022574"/>
    </source>
</evidence>
<dbReference type="AlphaFoldDB" id="A0A1Q3E9X8"/>
<evidence type="ECO:0000256" key="6">
    <source>
        <dbReference type="ARBA" id="ARBA00023034"/>
    </source>
</evidence>
<dbReference type="GO" id="GO:0000139">
    <property type="term" value="C:Golgi membrane"/>
    <property type="evidence" value="ECO:0007669"/>
    <property type="project" value="UniProtKB-SubCell"/>
</dbReference>
<keyword evidence="3" id="KW-0853">WD repeat</keyword>
<feature type="transmembrane region" description="Helical" evidence="8">
    <location>
        <begin position="161"/>
        <end position="179"/>
    </location>
</feature>
<keyword evidence="5" id="KW-0256">Endoplasmic reticulum</keyword>
<dbReference type="PANTHER" id="PTHR46378">
    <property type="entry name" value="STEROL REGULATORY ELEMENT-BINDING PROTEIN CLEAVAGE-ACTIVATING PROTEIN"/>
    <property type="match status" value="1"/>
</dbReference>
<dbReference type="InterPro" id="IPR053958">
    <property type="entry name" value="HMGCR/SNAP/NPC1-like_SSD"/>
</dbReference>
<evidence type="ECO:0000256" key="7">
    <source>
        <dbReference type="ARBA" id="ARBA00023136"/>
    </source>
</evidence>
<reference evidence="10 11" key="2">
    <citation type="submission" date="2017-02" db="EMBL/GenBank/DDBJ databases">
        <title>A genome survey and senescence transcriptome analysis in Lentinula edodes.</title>
        <authorList>
            <person name="Sakamoto Y."/>
            <person name="Nakade K."/>
            <person name="Sato S."/>
            <person name="Yoshida Y."/>
            <person name="Miyazaki K."/>
            <person name="Natsume S."/>
            <person name="Konno N."/>
        </authorList>
    </citation>
    <scope>NUCLEOTIDE SEQUENCE [LARGE SCALE GENOMIC DNA]</scope>
    <source>
        <strain evidence="10 11">NBRC 111202</strain>
    </source>
</reference>
<dbReference type="STRING" id="5353.A0A1Q3E9X8"/>
<evidence type="ECO:0000256" key="1">
    <source>
        <dbReference type="ARBA" id="ARBA00004240"/>
    </source>
</evidence>
<dbReference type="PROSITE" id="PS50156">
    <property type="entry name" value="SSD"/>
    <property type="match status" value="1"/>
</dbReference>
<dbReference type="InterPro" id="IPR000731">
    <property type="entry name" value="SSD"/>
</dbReference>
<sequence length="321" mass="34931">MLLTDSNILDKLGPSKSVVIDGITVTPDMVLAGRSDEPTFDFANFLALTYFFPQSGCFSTSEHSAWLQAVKAAAGQEAESVTLAQEPSIIALELVYIRGSVSYSPRWWRLPELLPIVIVFVGAENMFNLVDVVGRTSVTLTVKQRIAEGLSRAGTSNTLKVVSYNAILGVIAVFSIGSIRQFCVFAIVVLVAHWFLAHTFFLAVLSIDMQRLELEELLRQDSGSVPLASSAPENVPSVKSKSTWRYLSITARKLLSGRATKNLSLVLLLAITATLYYATMPPSSASDALINSPAAPRGALFRNSDKTSQIEDMSSDRCIFE</sequence>
<dbReference type="EMBL" id="BDGU01000163">
    <property type="protein sequence ID" value="GAW03904.1"/>
    <property type="molecule type" value="Genomic_DNA"/>
</dbReference>
<dbReference type="GO" id="GO:0032936">
    <property type="term" value="C:SREBP-SCAP complex"/>
    <property type="evidence" value="ECO:0007669"/>
    <property type="project" value="TreeGrafter"/>
</dbReference>
<keyword evidence="11" id="KW-1185">Reference proteome</keyword>
<gene>
    <name evidence="10" type="ORF">LENED_005658</name>
</gene>
<evidence type="ECO:0000259" key="9">
    <source>
        <dbReference type="PROSITE" id="PS50156"/>
    </source>
</evidence>
<keyword evidence="8" id="KW-1133">Transmembrane helix</keyword>
<proteinExistence type="predicted"/>
<name>A0A1Q3E9X8_LENED</name>
<keyword evidence="7 8" id="KW-0472">Membrane</keyword>
<evidence type="ECO:0000256" key="4">
    <source>
        <dbReference type="ARBA" id="ARBA00022737"/>
    </source>
</evidence>
<keyword evidence="8" id="KW-0812">Transmembrane</keyword>
<keyword evidence="4" id="KW-0677">Repeat</keyword>
<dbReference type="Pfam" id="PF12349">
    <property type="entry name" value="Sterol-sensing"/>
    <property type="match status" value="1"/>
</dbReference>
<comment type="caution">
    <text evidence="10">The sequence shown here is derived from an EMBL/GenBank/DDBJ whole genome shotgun (WGS) entry which is preliminary data.</text>
</comment>